<dbReference type="Proteomes" id="UP000297454">
    <property type="component" value="Unassembled WGS sequence"/>
</dbReference>
<proteinExistence type="predicted"/>
<dbReference type="AlphaFoldDB" id="A0A4R9C4N4"/>
<evidence type="ECO:0000313" key="2">
    <source>
        <dbReference type="Proteomes" id="UP000297454"/>
    </source>
</evidence>
<dbReference type="EMBL" id="SCFR01000005">
    <property type="protein sequence ID" value="TFF67018.1"/>
    <property type="molecule type" value="Genomic_DNA"/>
</dbReference>
<reference evidence="1 2" key="1">
    <citation type="submission" date="2019-01" db="EMBL/GenBank/DDBJ databases">
        <title>Draft Genome Sequences of Helcococcus ovis Strains Isolated from the Uterus and Vagina of Dairy Cows with Metritis.</title>
        <authorList>
            <person name="Cunha F."/>
            <person name="Jeon S.J."/>
            <person name="Kutzer P."/>
            <person name="Galvao K.N."/>
        </authorList>
    </citation>
    <scope>NUCLEOTIDE SEQUENCE [LARGE SCALE GENOMIC DNA]</scope>
    <source>
        <strain evidence="1 2">KG-37</strain>
    </source>
</reference>
<evidence type="ECO:0000313" key="1">
    <source>
        <dbReference type="EMBL" id="TFF67018.1"/>
    </source>
</evidence>
<organism evidence="1 2">
    <name type="scientific">Helcococcus ovis</name>
    <dbReference type="NCBI Taxonomy" id="72026"/>
    <lineage>
        <taxon>Bacteria</taxon>
        <taxon>Bacillati</taxon>
        <taxon>Bacillota</taxon>
        <taxon>Tissierellia</taxon>
        <taxon>Tissierellales</taxon>
        <taxon>Peptoniphilaceae</taxon>
        <taxon>Helcococcus</taxon>
    </lineage>
</organism>
<accession>A0A4R9C4N4</accession>
<name>A0A4R9C4N4_9FIRM</name>
<comment type="caution">
    <text evidence="1">The sequence shown here is derived from an EMBL/GenBank/DDBJ whole genome shotgun (WGS) entry which is preliminary data.</text>
</comment>
<gene>
    <name evidence="1" type="ORF">EQF91_02515</name>
</gene>
<dbReference type="RefSeq" id="WP_134768822.1">
    <property type="nucleotide sequence ID" value="NZ_CP119761.1"/>
</dbReference>
<protein>
    <submittedName>
        <fullName evidence="1">AraC family transcriptional regulator</fullName>
    </submittedName>
</protein>
<sequence length="156" mass="18495">MMPKLEVKENKKLKLQKVICKELNNIEIEKFDIEINNFLNSIKALKAQVFGPVVIRNKGTDISENGIITSSYEIYIQAHDYLQYKNQFIVKDEISVEYCIYIRYEGKPEYLQLAFNKLEIYEYEEEIITKGDIYMVSLEENEKCIKMDIFKPVKMI</sequence>
<keyword evidence="2" id="KW-1185">Reference proteome</keyword>